<name>A0ABT0IJH1_9ACTN</name>
<reference evidence="1 2" key="1">
    <citation type="submission" date="2022-04" db="EMBL/GenBank/DDBJ databases">
        <title>Streptomyces sp. nov. LCR6-01 isolated from Lichen of Dirinaria sp.</title>
        <authorList>
            <person name="Kanchanasin P."/>
            <person name="Tanasupawat S."/>
            <person name="Phongsopitanun W."/>
        </authorList>
    </citation>
    <scope>NUCLEOTIDE SEQUENCE [LARGE SCALE GENOMIC DNA]</scope>
    <source>
        <strain evidence="1 2">LCR6-01</strain>
    </source>
</reference>
<protein>
    <submittedName>
        <fullName evidence="1">Uncharacterized protein</fullName>
    </submittedName>
</protein>
<evidence type="ECO:0000313" key="1">
    <source>
        <dbReference type="EMBL" id="MCK8681485.1"/>
    </source>
</evidence>
<organism evidence="1 2">
    <name type="scientific">Streptomyces lichenis</name>
    <dbReference type="NCBI Taxonomy" id="2306967"/>
    <lineage>
        <taxon>Bacteria</taxon>
        <taxon>Bacillati</taxon>
        <taxon>Actinomycetota</taxon>
        <taxon>Actinomycetes</taxon>
        <taxon>Kitasatosporales</taxon>
        <taxon>Streptomycetaceae</taxon>
        <taxon>Streptomyces</taxon>
    </lineage>
</organism>
<dbReference type="Gene3D" id="3.40.630.30">
    <property type="match status" value="1"/>
</dbReference>
<comment type="caution">
    <text evidence="1">The sequence shown here is derived from an EMBL/GenBank/DDBJ whole genome shotgun (WGS) entry which is preliminary data.</text>
</comment>
<accession>A0ABT0IJH1</accession>
<dbReference type="EMBL" id="JALPTH010000043">
    <property type="protein sequence ID" value="MCK8681485.1"/>
    <property type="molecule type" value="Genomic_DNA"/>
</dbReference>
<sequence>MLTGLRETGRAAGLTQVLAPVRPTTKERYPLTPIERFMTWRREDGTALDPWIRTHERLGATLLAAAPASQTMTGTVAEWEKWTGLALPESGEYVIPGGLTVLHVDRAAGTGVYREPNIWMRHP</sequence>
<gene>
    <name evidence="1" type="ORF">M1O15_29640</name>
</gene>
<evidence type="ECO:0000313" key="2">
    <source>
        <dbReference type="Proteomes" id="UP001522868"/>
    </source>
</evidence>
<dbReference type="Proteomes" id="UP001522868">
    <property type="component" value="Unassembled WGS sequence"/>
</dbReference>
<proteinExistence type="predicted"/>
<keyword evidence="2" id="KW-1185">Reference proteome</keyword>
<dbReference type="RefSeq" id="WP_248637308.1">
    <property type="nucleotide sequence ID" value="NZ_JALPTH010000043.1"/>
</dbReference>